<evidence type="ECO:0000256" key="5">
    <source>
        <dbReference type="ARBA" id="ARBA00022645"/>
    </source>
</evidence>
<evidence type="ECO:0000256" key="13">
    <source>
        <dbReference type="RuleBase" id="RU004016"/>
    </source>
</evidence>
<dbReference type="InterPro" id="IPR037167">
    <property type="entry name" value="Peptidase_S11_C_sf"/>
</dbReference>
<evidence type="ECO:0000256" key="6">
    <source>
        <dbReference type="ARBA" id="ARBA00022670"/>
    </source>
</evidence>
<accession>A0ABS8CMJ2</accession>
<evidence type="ECO:0000313" key="17">
    <source>
        <dbReference type="Proteomes" id="UP001198571"/>
    </source>
</evidence>
<dbReference type="Pfam" id="PF00768">
    <property type="entry name" value="Peptidase_S11"/>
    <property type="match status" value="1"/>
</dbReference>
<dbReference type="InterPro" id="IPR012907">
    <property type="entry name" value="Peptidase_S11_C"/>
</dbReference>
<keyword evidence="8" id="KW-0378">Hydrolase</keyword>
<reference evidence="16 17" key="1">
    <citation type="submission" date="2020-07" db="EMBL/GenBank/DDBJ databases">
        <title>Pseudogemmobacter sp. nov., isolated from poultry manure in Taiwan.</title>
        <authorList>
            <person name="Lin S.-Y."/>
            <person name="Tang Y.-S."/>
            <person name="Young C.-C."/>
        </authorList>
    </citation>
    <scope>NUCLEOTIDE SEQUENCE [LARGE SCALE GENOMIC DNA]</scope>
    <source>
        <strain evidence="16 17">CC-YST710</strain>
    </source>
</reference>
<dbReference type="GO" id="GO:0004180">
    <property type="term" value="F:carboxypeptidase activity"/>
    <property type="evidence" value="ECO:0007669"/>
    <property type="project" value="UniProtKB-KW"/>
</dbReference>
<proteinExistence type="inferred from homology"/>
<dbReference type="PRINTS" id="PR00725">
    <property type="entry name" value="DADACBPTASE1"/>
</dbReference>
<dbReference type="Proteomes" id="UP001198571">
    <property type="component" value="Unassembled WGS sequence"/>
</dbReference>
<evidence type="ECO:0000256" key="11">
    <source>
        <dbReference type="ARBA" id="ARBA00023316"/>
    </source>
</evidence>
<dbReference type="Pfam" id="PF07943">
    <property type="entry name" value="PBP5_C"/>
    <property type="match status" value="1"/>
</dbReference>
<evidence type="ECO:0000256" key="14">
    <source>
        <dbReference type="SAM" id="SignalP"/>
    </source>
</evidence>
<keyword evidence="11" id="KW-0961">Cell wall biogenesis/degradation</keyword>
<name>A0ABS8CMJ2_9RHOB</name>
<sequence>MPLRRFRALQAIAAVIIACAAPAKAFETEARAAWVYDVSTHTVLLDKNATEPLPPASMSKLMTINMVFEALQSGRLQMSDTFPVSEKAWKMGGSKMFVKPDDRPTIEELLHGIIINSGNDACVVVAEGMAGSEEAFARLMTERARELGMTHSSFANASGWPDPGQRMSLEDLGILAVRLIEEYPEYYPMFAMTGFVYKDRVPSNSENRNPLLRIKGGDWKADGLKTGHTEEAGYGLVGSAVKDDGRRVVFVITGLANDAARARESEAIVNWAFRQFAAKTVVTGGTRVTEANVFMGESSKVGLVPAKDLKLLVPTMGQTSLEAEVVYTGPVPAPIEAGAELAELIIRVPGLPDHRVPLVAETSVPKAGFLRRLSTTAGVLWSKHVAGEAASPAS</sequence>
<keyword evidence="10" id="KW-0573">Peptidoglycan synthesis</keyword>
<evidence type="ECO:0000256" key="12">
    <source>
        <dbReference type="ARBA" id="ARBA00034000"/>
    </source>
</evidence>
<evidence type="ECO:0000256" key="8">
    <source>
        <dbReference type="ARBA" id="ARBA00022801"/>
    </source>
</evidence>
<dbReference type="EC" id="3.4.16.4" evidence="4"/>
<keyword evidence="17" id="KW-1185">Reference proteome</keyword>
<dbReference type="SUPFAM" id="SSF56601">
    <property type="entry name" value="beta-lactamase/transpeptidase-like"/>
    <property type="match status" value="1"/>
</dbReference>
<dbReference type="InterPro" id="IPR015956">
    <property type="entry name" value="Peniciliin-bd_prot_C_sf"/>
</dbReference>
<evidence type="ECO:0000256" key="10">
    <source>
        <dbReference type="ARBA" id="ARBA00022984"/>
    </source>
</evidence>
<evidence type="ECO:0000256" key="3">
    <source>
        <dbReference type="ARBA" id="ARBA00007164"/>
    </source>
</evidence>
<dbReference type="SMART" id="SM00936">
    <property type="entry name" value="PBP5_C"/>
    <property type="match status" value="1"/>
</dbReference>
<keyword evidence="6" id="KW-0645">Protease</keyword>
<dbReference type="PANTHER" id="PTHR21581">
    <property type="entry name" value="D-ALANYL-D-ALANINE CARBOXYPEPTIDASE"/>
    <property type="match status" value="1"/>
</dbReference>
<dbReference type="Gene3D" id="2.60.410.10">
    <property type="entry name" value="D-Ala-D-Ala carboxypeptidase, C-terminal domain"/>
    <property type="match status" value="1"/>
</dbReference>
<evidence type="ECO:0000256" key="7">
    <source>
        <dbReference type="ARBA" id="ARBA00022729"/>
    </source>
</evidence>
<protein>
    <recommendedName>
        <fullName evidence="4">serine-type D-Ala-D-Ala carboxypeptidase</fullName>
        <ecNumber evidence="4">3.4.16.4</ecNumber>
    </recommendedName>
</protein>
<dbReference type="InterPro" id="IPR018044">
    <property type="entry name" value="Peptidase_S11"/>
</dbReference>
<dbReference type="EMBL" id="JACDXX010000009">
    <property type="protein sequence ID" value="MCB5410599.1"/>
    <property type="molecule type" value="Genomic_DNA"/>
</dbReference>
<keyword evidence="9" id="KW-0133">Cell shape</keyword>
<comment type="caution">
    <text evidence="16">The sequence shown here is derived from an EMBL/GenBank/DDBJ whole genome shotgun (WGS) entry which is preliminary data.</text>
</comment>
<evidence type="ECO:0000313" key="16">
    <source>
        <dbReference type="EMBL" id="MCB5410599.1"/>
    </source>
</evidence>
<comment type="similarity">
    <text evidence="3 13">Belongs to the peptidase S11 family.</text>
</comment>
<evidence type="ECO:0000259" key="15">
    <source>
        <dbReference type="SMART" id="SM00936"/>
    </source>
</evidence>
<dbReference type="Gene3D" id="3.40.710.10">
    <property type="entry name" value="DD-peptidase/beta-lactamase superfamily"/>
    <property type="match status" value="1"/>
</dbReference>
<comment type="catalytic activity">
    <reaction evidence="12">
        <text>Preferential cleavage: (Ac)2-L-Lys-D-Ala-|-D-Ala. Also transpeptidation of peptidyl-alanyl moieties that are N-acyl substituents of D-alanine.</text>
        <dbReference type="EC" id="3.4.16.4"/>
    </reaction>
</comment>
<feature type="domain" description="Peptidase S11 D-Ala-D-Ala carboxypeptidase A C-terminal" evidence="15">
    <location>
        <begin position="276"/>
        <end position="366"/>
    </location>
</feature>
<keyword evidence="5 16" id="KW-0121">Carboxypeptidase</keyword>
<evidence type="ECO:0000256" key="9">
    <source>
        <dbReference type="ARBA" id="ARBA00022960"/>
    </source>
</evidence>
<organism evidence="16 17">
    <name type="scientific">Pseudogemmobacter faecipullorum</name>
    <dbReference type="NCBI Taxonomy" id="2755041"/>
    <lineage>
        <taxon>Bacteria</taxon>
        <taxon>Pseudomonadati</taxon>
        <taxon>Pseudomonadota</taxon>
        <taxon>Alphaproteobacteria</taxon>
        <taxon>Rhodobacterales</taxon>
        <taxon>Paracoccaceae</taxon>
        <taxon>Pseudogemmobacter</taxon>
    </lineage>
</organism>
<comment type="function">
    <text evidence="1">Removes C-terminal D-alanyl residues from sugar-peptide cell wall precursors.</text>
</comment>
<feature type="chain" id="PRO_5046151485" description="serine-type D-Ala-D-Ala carboxypeptidase" evidence="14">
    <location>
        <begin position="26"/>
        <end position="394"/>
    </location>
</feature>
<evidence type="ECO:0000256" key="2">
    <source>
        <dbReference type="ARBA" id="ARBA00004752"/>
    </source>
</evidence>
<dbReference type="SUPFAM" id="SSF69189">
    <property type="entry name" value="Penicillin-binding protein associated domain"/>
    <property type="match status" value="1"/>
</dbReference>
<dbReference type="InterPro" id="IPR001967">
    <property type="entry name" value="Peptidase_S11_N"/>
</dbReference>
<comment type="pathway">
    <text evidence="2">Cell wall biogenesis; peptidoglycan biosynthesis.</text>
</comment>
<dbReference type="PANTHER" id="PTHR21581:SF6">
    <property type="entry name" value="TRAFFICKING PROTEIN PARTICLE COMPLEX SUBUNIT 12"/>
    <property type="match status" value="1"/>
</dbReference>
<dbReference type="PROSITE" id="PS51257">
    <property type="entry name" value="PROKAR_LIPOPROTEIN"/>
    <property type="match status" value="1"/>
</dbReference>
<feature type="signal peptide" evidence="14">
    <location>
        <begin position="1"/>
        <end position="25"/>
    </location>
</feature>
<gene>
    <name evidence="16" type="ORF">H0485_11385</name>
</gene>
<dbReference type="RefSeq" id="WP_226935638.1">
    <property type="nucleotide sequence ID" value="NZ_JACDXX010000009.1"/>
</dbReference>
<keyword evidence="7 14" id="KW-0732">Signal</keyword>
<dbReference type="InterPro" id="IPR012338">
    <property type="entry name" value="Beta-lactam/transpept-like"/>
</dbReference>
<evidence type="ECO:0000256" key="1">
    <source>
        <dbReference type="ARBA" id="ARBA00003217"/>
    </source>
</evidence>
<evidence type="ECO:0000256" key="4">
    <source>
        <dbReference type="ARBA" id="ARBA00012448"/>
    </source>
</evidence>